<evidence type="ECO:0000313" key="1">
    <source>
        <dbReference type="EMBL" id="KER26367.1"/>
    </source>
</evidence>
<dbReference type="KEGG" id="ovi:T265_06352"/>
<dbReference type="Proteomes" id="UP000054324">
    <property type="component" value="Unassembled WGS sequence"/>
</dbReference>
<evidence type="ECO:0000313" key="2">
    <source>
        <dbReference type="Proteomes" id="UP000054324"/>
    </source>
</evidence>
<keyword evidence="2" id="KW-1185">Reference proteome</keyword>
<dbReference type="EMBL" id="KL596749">
    <property type="protein sequence ID" value="KER26367.1"/>
    <property type="molecule type" value="Genomic_DNA"/>
</dbReference>
<proteinExistence type="predicted"/>
<dbReference type="GeneID" id="20320534"/>
<reference evidence="1 2" key="1">
    <citation type="submission" date="2013-11" db="EMBL/GenBank/DDBJ databases">
        <title>Opisthorchis viverrini - life in the bile duct.</title>
        <authorList>
            <person name="Young N.D."/>
            <person name="Nagarajan N."/>
            <person name="Lin S.J."/>
            <person name="Korhonen P.K."/>
            <person name="Jex A.R."/>
            <person name="Hall R.S."/>
            <person name="Safavi-Hemami H."/>
            <person name="Kaewkong W."/>
            <person name="Bertrand D."/>
            <person name="Gao S."/>
            <person name="Seet Q."/>
            <person name="Wongkham S."/>
            <person name="Teh B.T."/>
            <person name="Wongkham C."/>
            <person name="Intapan P.M."/>
            <person name="Maleewong W."/>
            <person name="Yang X."/>
            <person name="Hu M."/>
            <person name="Wang Z."/>
            <person name="Hofmann A."/>
            <person name="Sternberg P.W."/>
            <person name="Tan P."/>
            <person name="Wang J."/>
            <person name="Gasser R.B."/>
        </authorList>
    </citation>
    <scope>NUCLEOTIDE SEQUENCE [LARGE SCALE GENOMIC DNA]</scope>
</reference>
<protein>
    <submittedName>
        <fullName evidence="1">Uncharacterized protein</fullName>
    </submittedName>
</protein>
<sequence>MDPRVKYRNVKAVDCEEVQKMTEYFKSKSKAIEEKIIALSEAREQKKAVDRARVITNIWKEECIQLRAEEREINGQIRCQTYGWILSDPETANLIRILEEEEREFQQNLVKPLWTLR</sequence>
<dbReference type="CTD" id="20320534"/>
<accession>A0A074ZKR1</accession>
<gene>
    <name evidence="1" type="ORF">T265_06352</name>
</gene>
<dbReference type="RefSeq" id="XP_009169857.1">
    <property type="nucleotide sequence ID" value="XM_009171593.1"/>
</dbReference>
<name>A0A074ZKR1_OPIVI</name>
<organism evidence="1 2">
    <name type="scientific">Opisthorchis viverrini</name>
    <name type="common">Southeast Asian liver fluke</name>
    <dbReference type="NCBI Taxonomy" id="6198"/>
    <lineage>
        <taxon>Eukaryota</taxon>
        <taxon>Metazoa</taxon>
        <taxon>Spiralia</taxon>
        <taxon>Lophotrochozoa</taxon>
        <taxon>Platyhelminthes</taxon>
        <taxon>Trematoda</taxon>
        <taxon>Digenea</taxon>
        <taxon>Opisthorchiida</taxon>
        <taxon>Opisthorchiata</taxon>
        <taxon>Opisthorchiidae</taxon>
        <taxon>Opisthorchis</taxon>
    </lineage>
</organism>
<dbReference type="AlphaFoldDB" id="A0A074ZKR1"/>